<comment type="caution">
    <text evidence="11">The sequence shown here is derived from an EMBL/GenBank/DDBJ whole genome shotgun (WGS) entry which is preliminary data.</text>
</comment>
<keyword evidence="5" id="KW-0653">Protein transport</keyword>
<keyword evidence="2" id="KW-1003">Cell membrane</keyword>
<evidence type="ECO:0000313" key="12">
    <source>
        <dbReference type="Proteomes" id="UP001285263"/>
    </source>
</evidence>
<evidence type="ECO:0000256" key="8">
    <source>
        <dbReference type="ARBA" id="ARBA00023136"/>
    </source>
</evidence>
<dbReference type="Gene3D" id="3.40.50.300">
    <property type="entry name" value="P-loop containing nucleotide triphosphate hydrolases"/>
    <property type="match status" value="2"/>
</dbReference>
<dbReference type="CDD" id="cd17928">
    <property type="entry name" value="DEXDc_SecA"/>
    <property type="match status" value="1"/>
</dbReference>
<keyword evidence="3" id="KW-0547">Nucleotide-binding</keyword>
<evidence type="ECO:0000256" key="7">
    <source>
        <dbReference type="ARBA" id="ARBA00023010"/>
    </source>
</evidence>
<evidence type="ECO:0000313" key="11">
    <source>
        <dbReference type="EMBL" id="MDY0746609.1"/>
    </source>
</evidence>
<dbReference type="SMART" id="SM00957">
    <property type="entry name" value="SecA_DEAD"/>
    <property type="match status" value="1"/>
</dbReference>
<dbReference type="Pfam" id="PF21090">
    <property type="entry name" value="P-loop_SecA"/>
    <property type="match status" value="2"/>
</dbReference>
<dbReference type="SUPFAM" id="SSF52540">
    <property type="entry name" value="P-loop containing nucleoside triphosphate hydrolases"/>
    <property type="match status" value="2"/>
</dbReference>
<keyword evidence="8" id="KW-0472">Membrane</keyword>
<dbReference type="PANTHER" id="PTHR30612">
    <property type="entry name" value="SECA INNER MEMBRANE COMPONENT OF SEC PROTEIN SECRETION SYSTEM"/>
    <property type="match status" value="1"/>
</dbReference>
<dbReference type="InterPro" id="IPR014018">
    <property type="entry name" value="SecA_motor_DEAD"/>
</dbReference>
<dbReference type="SMART" id="SM00958">
    <property type="entry name" value="SecA_PP_bind"/>
    <property type="match status" value="1"/>
</dbReference>
<keyword evidence="6" id="KW-1278">Translocase</keyword>
<feature type="domain" description="Helicase ATP-binding" evidence="9">
    <location>
        <begin position="124"/>
        <end position="299"/>
    </location>
</feature>
<evidence type="ECO:0000256" key="4">
    <source>
        <dbReference type="ARBA" id="ARBA00022840"/>
    </source>
</evidence>
<keyword evidence="12" id="KW-1185">Reference proteome</keyword>
<dbReference type="SUPFAM" id="SSF81767">
    <property type="entry name" value="Pre-protein crosslinking domain of SecA"/>
    <property type="match status" value="1"/>
</dbReference>
<dbReference type="Pfam" id="PF01043">
    <property type="entry name" value="SecA_PP_bind"/>
    <property type="match status" value="1"/>
</dbReference>
<organism evidence="11 12">
    <name type="scientific">Roseateles agri</name>
    <dbReference type="NCBI Taxonomy" id="3098619"/>
    <lineage>
        <taxon>Bacteria</taxon>
        <taxon>Pseudomonadati</taxon>
        <taxon>Pseudomonadota</taxon>
        <taxon>Betaproteobacteria</taxon>
        <taxon>Burkholderiales</taxon>
        <taxon>Sphaerotilaceae</taxon>
        <taxon>Roseateles</taxon>
    </lineage>
</organism>
<dbReference type="PROSITE" id="PS51196">
    <property type="entry name" value="SECA_MOTOR_DEAD"/>
    <property type="match status" value="1"/>
</dbReference>
<dbReference type="InterPro" id="IPR044722">
    <property type="entry name" value="SecA_SF2_C"/>
</dbReference>
<evidence type="ECO:0000256" key="2">
    <source>
        <dbReference type="ARBA" id="ARBA00022475"/>
    </source>
</evidence>
<evidence type="ECO:0000256" key="3">
    <source>
        <dbReference type="ARBA" id="ARBA00022741"/>
    </source>
</evidence>
<keyword evidence="1" id="KW-0813">Transport</keyword>
<dbReference type="Proteomes" id="UP001285263">
    <property type="component" value="Unassembled WGS sequence"/>
</dbReference>
<evidence type="ECO:0000256" key="6">
    <source>
        <dbReference type="ARBA" id="ARBA00022967"/>
    </source>
</evidence>
<sequence length="673" mass="73015">MNRSINTASRPIPGIHWGTYPQLVNAELALRDRQPSLAWLPLPPPVSQALAGASLRARVAAIRTALDGRVAPVAAAALLAQREAVRQQFAAEGVTPRAVDAACLVVCEAARQALGMAAFDCQVFAALAMMDNRLVEMATGEGKSLAAALAAGIAALAGIPVHVLTANDYLVERDAARFRPLYELLGANVDAVVVGQIPAERRAAYQHDVVYVTAKELVFDYLRDGLMHDATRPVLQRRAASLAGSRRAAPMLRGLCMAIVDEADSILIDEAQMPLILSRTGNGAEQRAFLWQAFMLSGRLEEGVHFTHHHGEQRVALTSLGRQQVQTLAARLPEVWKNRRHREETICSALAARVAFLRDRDYVVSEDGKIVIVDSVTGRTAPGRQWSRGLHALVSLKEGCEPEAEPETLAQITFQRFFRRYVRFGGMSGTLSEARGELARIYGARVMAVPPRRPCLRRSAGTRVFVDDAARWAAVVERTRTLRAAGRPVLIGCESVDASLHLSRQLQAGGIEHAVLNASSDRAEAEVIAAAGVPGQVTVSTNMAGRGTDIHVDPRALAAGGLHVLSCQFNLSRRHDRQLAGRAGRQGEPGSDEAWISLASPRLRAGGAWNALLLRLCRTFARDGQTQLPGWLLAILLGAGQRLDEARQRRRRATLFHKDRRLERALSFSGGGE</sequence>
<dbReference type="InterPro" id="IPR000185">
    <property type="entry name" value="SecA"/>
</dbReference>
<protein>
    <recommendedName>
        <fullName evidence="13">Protein translocase subunit SecA</fullName>
    </recommendedName>
</protein>
<evidence type="ECO:0008006" key="13">
    <source>
        <dbReference type="Google" id="ProtNLM"/>
    </source>
</evidence>
<dbReference type="RefSeq" id="WP_320424553.1">
    <property type="nucleotide sequence ID" value="NZ_JAXCLA010000006.1"/>
</dbReference>
<dbReference type="InterPro" id="IPR011115">
    <property type="entry name" value="SecA_DEAD"/>
</dbReference>
<proteinExistence type="predicted"/>
<evidence type="ECO:0000256" key="5">
    <source>
        <dbReference type="ARBA" id="ARBA00022927"/>
    </source>
</evidence>
<evidence type="ECO:0000259" key="9">
    <source>
        <dbReference type="PROSITE" id="PS51192"/>
    </source>
</evidence>
<dbReference type="InterPro" id="IPR036670">
    <property type="entry name" value="SecA_X-link_sf"/>
</dbReference>
<dbReference type="Gene3D" id="3.90.1440.10">
    <property type="entry name" value="SecA, preprotein cross-linking domain"/>
    <property type="match status" value="1"/>
</dbReference>
<dbReference type="PANTHER" id="PTHR30612:SF0">
    <property type="entry name" value="CHLOROPLAST PROTEIN-TRANSPORTING ATPASE"/>
    <property type="match status" value="1"/>
</dbReference>
<evidence type="ECO:0000259" key="10">
    <source>
        <dbReference type="PROSITE" id="PS51196"/>
    </source>
</evidence>
<keyword evidence="4" id="KW-0067">ATP-binding</keyword>
<dbReference type="PROSITE" id="PS51192">
    <property type="entry name" value="HELICASE_ATP_BIND_1"/>
    <property type="match status" value="1"/>
</dbReference>
<gene>
    <name evidence="11" type="ORF">SNE35_19000</name>
</gene>
<evidence type="ECO:0000256" key="1">
    <source>
        <dbReference type="ARBA" id="ARBA00022448"/>
    </source>
</evidence>
<reference evidence="11 12" key="1">
    <citation type="submission" date="2023-11" db="EMBL/GenBank/DDBJ databases">
        <title>Paucibacter sp. nov., isolated from fresh soil in Korea.</title>
        <authorList>
            <person name="Le N.T.T."/>
        </authorList>
    </citation>
    <scope>NUCLEOTIDE SEQUENCE [LARGE SCALE GENOMIC DNA]</scope>
    <source>
        <strain evidence="11 12">R3-3</strain>
    </source>
</reference>
<dbReference type="PRINTS" id="PR00906">
    <property type="entry name" value="SECA"/>
</dbReference>
<keyword evidence="7" id="KW-0811">Translocation</keyword>
<dbReference type="InterPro" id="IPR027417">
    <property type="entry name" value="P-loop_NTPase"/>
</dbReference>
<dbReference type="InterPro" id="IPR014001">
    <property type="entry name" value="Helicase_ATP-bd"/>
</dbReference>
<dbReference type="InterPro" id="IPR011130">
    <property type="entry name" value="SecA_preprotein_X-link_dom"/>
</dbReference>
<accession>A0ABU5DMV0</accession>
<name>A0ABU5DMV0_9BURK</name>
<dbReference type="Pfam" id="PF07517">
    <property type="entry name" value="SecA_DEAD"/>
    <property type="match status" value="1"/>
</dbReference>
<dbReference type="EMBL" id="JAXCLA010000006">
    <property type="protein sequence ID" value="MDY0746609.1"/>
    <property type="molecule type" value="Genomic_DNA"/>
</dbReference>
<feature type="domain" description="SecA family profile" evidence="10">
    <location>
        <begin position="15"/>
        <end position="625"/>
    </location>
</feature>